<evidence type="ECO:0000256" key="9">
    <source>
        <dbReference type="ARBA" id="ARBA00023235"/>
    </source>
</evidence>
<keyword evidence="7" id="KW-0520">NAD</keyword>
<evidence type="ECO:0000256" key="6">
    <source>
        <dbReference type="ARBA" id="ARBA00018569"/>
    </source>
</evidence>
<dbReference type="Gene3D" id="3.40.50.720">
    <property type="entry name" value="NAD(P)-binding Rossmann-like Domain"/>
    <property type="match status" value="1"/>
</dbReference>
<dbReference type="RefSeq" id="WP_264851923.1">
    <property type="nucleotide sequence ID" value="NZ_BRXR01000001.1"/>
</dbReference>
<dbReference type="EMBL" id="BRXR01000001">
    <property type="protein sequence ID" value="GLC32615.1"/>
    <property type="molecule type" value="Genomic_DNA"/>
</dbReference>
<gene>
    <name evidence="13" type="ORF">bsdE14_40250</name>
</gene>
<dbReference type="InterPro" id="IPR001509">
    <property type="entry name" value="Epimerase_deHydtase"/>
</dbReference>
<protein>
    <recommendedName>
        <fullName evidence="6">UDP-glucose 4-epimerase</fullName>
        <ecNumber evidence="5">5.1.3.2</ecNumber>
    </recommendedName>
    <alternativeName>
        <fullName evidence="11">Galactowaldenase</fullName>
    </alternativeName>
    <alternativeName>
        <fullName evidence="10">UDP-galactose 4-epimerase</fullName>
    </alternativeName>
</protein>
<accession>A0ABQ5NBN5</accession>
<reference evidence="13 14" key="1">
    <citation type="journal article" date="2024" name="Int. J. Syst. Evol. Microbiol.">
        <title>Clostridium omnivorum sp. nov., isolated from anoxic soil under the treatment of reductive soil disinfestation.</title>
        <authorList>
            <person name="Ueki A."/>
            <person name="Tonouchi A."/>
            <person name="Kaku N."/>
            <person name="Honma S."/>
            <person name="Ueki K."/>
        </authorList>
    </citation>
    <scope>NUCLEOTIDE SEQUENCE [LARGE SCALE GENOMIC DNA]</scope>
    <source>
        <strain evidence="13 14">E14</strain>
    </source>
</reference>
<dbReference type="Proteomes" id="UP001208567">
    <property type="component" value="Unassembled WGS sequence"/>
</dbReference>
<comment type="cofactor">
    <cofactor evidence="2">
        <name>NAD(+)</name>
        <dbReference type="ChEBI" id="CHEBI:57540"/>
    </cofactor>
</comment>
<dbReference type="InterPro" id="IPR036291">
    <property type="entry name" value="NAD(P)-bd_dom_sf"/>
</dbReference>
<dbReference type="PANTHER" id="PTHR43725">
    <property type="entry name" value="UDP-GLUCOSE 4-EPIMERASE"/>
    <property type="match status" value="1"/>
</dbReference>
<evidence type="ECO:0000259" key="12">
    <source>
        <dbReference type="Pfam" id="PF01370"/>
    </source>
</evidence>
<feature type="domain" description="NAD-dependent epimerase/dehydratase" evidence="12">
    <location>
        <begin position="3"/>
        <end position="69"/>
    </location>
</feature>
<dbReference type="EC" id="5.1.3.2" evidence="5"/>
<comment type="caution">
    <text evidence="13">The sequence shown here is derived from an EMBL/GenBank/DDBJ whole genome shotgun (WGS) entry which is preliminary data.</text>
</comment>
<dbReference type="Pfam" id="PF01370">
    <property type="entry name" value="Epimerase"/>
    <property type="match status" value="1"/>
</dbReference>
<evidence type="ECO:0000313" key="14">
    <source>
        <dbReference type="Proteomes" id="UP001208567"/>
    </source>
</evidence>
<evidence type="ECO:0000256" key="3">
    <source>
        <dbReference type="ARBA" id="ARBA00004947"/>
    </source>
</evidence>
<evidence type="ECO:0000256" key="4">
    <source>
        <dbReference type="ARBA" id="ARBA00007637"/>
    </source>
</evidence>
<evidence type="ECO:0000256" key="8">
    <source>
        <dbReference type="ARBA" id="ARBA00023144"/>
    </source>
</evidence>
<evidence type="ECO:0000256" key="7">
    <source>
        <dbReference type="ARBA" id="ARBA00023027"/>
    </source>
</evidence>
<comment type="catalytic activity">
    <reaction evidence="1">
        <text>UDP-alpha-D-glucose = UDP-alpha-D-galactose</text>
        <dbReference type="Rhea" id="RHEA:22168"/>
        <dbReference type="ChEBI" id="CHEBI:58885"/>
        <dbReference type="ChEBI" id="CHEBI:66914"/>
        <dbReference type="EC" id="5.1.3.2"/>
    </reaction>
</comment>
<evidence type="ECO:0000256" key="2">
    <source>
        <dbReference type="ARBA" id="ARBA00001911"/>
    </source>
</evidence>
<dbReference type="SUPFAM" id="SSF51735">
    <property type="entry name" value="NAD(P)-binding Rossmann-fold domains"/>
    <property type="match status" value="1"/>
</dbReference>
<organism evidence="13 14">
    <name type="scientific">Clostridium omnivorum</name>
    <dbReference type="NCBI Taxonomy" id="1604902"/>
    <lineage>
        <taxon>Bacteria</taxon>
        <taxon>Bacillati</taxon>
        <taxon>Bacillota</taxon>
        <taxon>Clostridia</taxon>
        <taxon>Eubacteriales</taxon>
        <taxon>Clostridiaceae</taxon>
        <taxon>Clostridium</taxon>
    </lineage>
</organism>
<evidence type="ECO:0000256" key="11">
    <source>
        <dbReference type="ARBA" id="ARBA00033067"/>
    </source>
</evidence>
<keyword evidence="8" id="KW-0119">Carbohydrate metabolism</keyword>
<sequence>MKVLVLGGTRFFGVHMVNSLLRKGHHVTIATRGKALDIFGDTVGRIIIERTNPDDLSKAFAKKYFDVVCDNLAYCSNDVKYLLDSLNCGRYVMTSSASVYANQHLNTNESEYDPYSHSLKWCTRQDYPYDEIKRQAECALFKAYSKFQAVAIRFPYVIGEDDYTQRLYFYVEQIIKGNPMRIDNLDEQIGFIGSAEAGNFLSWIAEQEFVGSINSSTIGTISIHEIVNYIEQKTGKRAIYSGEGLEGKYNGQKSFSLDVSRATNLGYDFSELKVWIYDLLDKYIDKAIN</sequence>
<dbReference type="PANTHER" id="PTHR43725:SF47">
    <property type="entry name" value="UDP-GLUCOSE 4-EPIMERASE"/>
    <property type="match status" value="1"/>
</dbReference>
<evidence type="ECO:0000256" key="5">
    <source>
        <dbReference type="ARBA" id="ARBA00013189"/>
    </source>
</evidence>
<comment type="pathway">
    <text evidence="3">Carbohydrate metabolism; galactose metabolism.</text>
</comment>
<comment type="similarity">
    <text evidence="4">Belongs to the NAD(P)-dependent epimerase/dehydratase family.</text>
</comment>
<name>A0ABQ5NBN5_9CLOT</name>
<keyword evidence="9" id="KW-0413">Isomerase</keyword>
<proteinExistence type="inferred from homology"/>
<keyword evidence="8" id="KW-0299">Galactose metabolism</keyword>
<evidence type="ECO:0000313" key="13">
    <source>
        <dbReference type="EMBL" id="GLC32615.1"/>
    </source>
</evidence>
<evidence type="ECO:0000256" key="1">
    <source>
        <dbReference type="ARBA" id="ARBA00000083"/>
    </source>
</evidence>
<keyword evidence="14" id="KW-1185">Reference proteome</keyword>
<evidence type="ECO:0000256" key="10">
    <source>
        <dbReference type="ARBA" id="ARBA00031367"/>
    </source>
</evidence>